<organism evidence="1">
    <name type="scientific">Thermosulfidibacter takaii</name>
    <dbReference type="NCBI Taxonomy" id="412593"/>
    <lineage>
        <taxon>Bacteria</taxon>
        <taxon>Pseudomonadati</taxon>
        <taxon>Thermosulfidibacterota</taxon>
        <taxon>Thermosulfidibacteria</taxon>
        <taxon>Thermosulfidibacterales</taxon>
        <taxon>Thermosulfidibacteraceae</taxon>
    </lineage>
</organism>
<comment type="caution">
    <text evidence="1">The sequence shown here is derived from an EMBL/GenBank/DDBJ whole genome shotgun (WGS) entry which is preliminary data.</text>
</comment>
<dbReference type="InterPro" id="IPR014858">
    <property type="entry name" value="BrxB"/>
</dbReference>
<dbReference type="AlphaFoldDB" id="A0A7C0U615"/>
<accession>A0A7C0U615</accession>
<proteinExistence type="predicted"/>
<dbReference type="Proteomes" id="UP000885690">
    <property type="component" value="Unassembled WGS sequence"/>
</dbReference>
<evidence type="ECO:0000313" key="1">
    <source>
        <dbReference type="EMBL" id="HDD52623.1"/>
    </source>
</evidence>
<gene>
    <name evidence="1" type="ORF">ENF32_00965</name>
</gene>
<dbReference type="Pfam" id="PF08747">
    <property type="entry name" value="BrxB"/>
    <property type="match status" value="1"/>
</dbReference>
<name>A0A7C0U615_9BACT</name>
<protein>
    <submittedName>
        <fullName evidence="1">DUF1788 domain-containing protein</fullName>
    </submittedName>
</protein>
<sequence>MLSLEERIEQLERDLTADPIKISAYHDLPFAILRYHPEEEFQVRKQIALFVTRLENAGKRVHVISLARLMWRAVKETEGIEDLVAVEKSMGFQRAQETLSVILSDDAFMPLSTMLEEELKGLDPKVDVVFLVRVGALAPATYRSAKLLDEMYGRTMVPMILFYPGTLEGDRGLRFMDLPGRGDTGAYNYRVRIY</sequence>
<reference evidence="1" key="1">
    <citation type="journal article" date="2020" name="mSystems">
        <title>Genome- and Community-Level Interaction Insights into Carbon Utilization and Element Cycling Functions of Hydrothermarchaeota in Hydrothermal Sediment.</title>
        <authorList>
            <person name="Zhou Z."/>
            <person name="Liu Y."/>
            <person name="Xu W."/>
            <person name="Pan J."/>
            <person name="Luo Z.H."/>
            <person name="Li M."/>
        </authorList>
    </citation>
    <scope>NUCLEOTIDE SEQUENCE [LARGE SCALE GENOMIC DNA]</scope>
    <source>
        <strain evidence="1">HyVt-115</strain>
    </source>
</reference>
<dbReference type="EMBL" id="DQWS01000039">
    <property type="protein sequence ID" value="HDD52623.1"/>
    <property type="molecule type" value="Genomic_DNA"/>
</dbReference>